<accession>A0A956LYE1</accession>
<evidence type="ECO:0000256" key="1">
    <source>
        <dbReference type="SAM" id="MobiDB-lite"/>
    </source>
</evidence>
<dbReference type="PANTHER" id="PTHR43236">
    <property type="entry name" value="ANTITOXIN HIGA1"/>
    <property type="match status" value="1"/>
</dbReference>
<dbReference type="PANTHER" id="PTHR43236:SF2">
    <property type="entry name" value="BLL0069 PROTEIN"/>
    <property type="match status" value="1"/>
</dbReference>
<evidence type="ECO:0000313" key="4">
    <source>
        <dbReference type="Proteomes" id="UP000697710"/>
    </source>
</evidence>
<feature type="compositionally biased region" description="Basic and acidic residues" evidence="1">
    <location>
        <begin position="296"/>
        <end position="305"/>
    </location>
</feature>
<feature type="region of interest" description="Disordered" evidence="1">
    <location>
        <begin position="289"/>
        <end position="318"/>
    </location>
</feature>
<name>A0A956LYE1_UNCEI</name>
<organism evidence="3 4">
    <name type="scientific">Eiseniibacteriota bacterium</name>
    <dbReference type="NCBI Taxonomy" id="2212470"/>
    <lineage>
        <taxon>Bacteria</taxon>
        <taxon>Candidatus Eiseniibacteriota</taxon>
    </lineage>
</organism>
<evidence type="ECO:0000313" key="3">
    <source>
        <dbReference type="EMBL" id="MCA9727493.1"/>
    </source>
</evidence>
<gene>
    <name evidence="3" type="ORF">KC729_07405</name>
</gene>
<reference evidence="3" key="2">
    <citation type="journal article" date="2021" name="Microbiome">
        <title>Successional dynamics and alternative stable states in a saline activated sludge microbial community over 9 years.</title>
        <authorList>
            <person name="Wang Y."/>
            <person name="Ye J."/>
            <person name="Ju F."/>
            <person name="Liu L."/>
            <person name="Boyd J.A."/>
            <person name="Deng Y."/>
            <person name="Parks D.H."/>
            <person name="Jiang X."/>
            <person name="Yin X."/>
            <person name="Woodcroft B.J."/>
            <person name="Tyson G.W."/>
            <person name="Hugenholtz P."/>
            <person name="Polz M.F."/>
            <person name="Zhang T."/>
        </authorList>
    </citation>
    <scope>NUCLEOTIDE SEQUENCE</scope>
    <source>
        <strain evidence="3">HKST-UBA01</strain>
    </source>
</reference>
<dbReference type="InterPro" id="IPR052345">
    <property type="entry name" value="Rad_response_metalloprotease"/>
</dbReference>
<evidence type="ECO:0000259" key="2">
    <source>
        <dbReference type="Pfam" id="PF06114"/>
    </source>
</evidence>
<dbReference type="EMBL" id="JAGQHR010000176">
    <property type="protein sequence ID" value="MCA9727493.1"/>
    <property type="molecule type" value="Genomic_DNA"/>
</dbReference>
<comment type="caution">
    <text evidence="3">The sequence shown here is derived from an EMBL/GenBank/DDBJ whole genome shotgun (WGS) entry which is preliminary data.</text>
</comment>
<dbReference type="AlphaFoldDB" id="A0A956LYE1"/>
<sequence>TLREFLGLIDGYAFLEQIVQGEIRYELPMHTTSMLQSGGPVLEDDGERLARLELELLGEPDTPALELQDRLEDQGIKILTAAPDAEHEEVHGFFLFDGRVGPAFGIDRVREDRRVAFALAHLYGHLVMDVNPYRNRVCGWSRGLFGLDDSPEERRANRFARSLLLPEAKLRVTLEQIAGAVRSGESSPGSSWYLLQEIYEVESGLLEQRFADLGLTTLAQQLRAAATPPPETVPAPPWEGIVHGGFTLPQRYLNLALACRHEEVMDDRMLARFLGVNVSEARAFVRSSGLYGEAPPRPDHGRPQDDGDNGVEGQAGTH</sequence>
<feature type="non-terminal residue" evidence="3">
    <location>
        <position position="1"/>
    </location>
</feature>
<feature type="domain" description="IrrE N-terminal-like" evidence="2">
    <location>
        <begin position="98"/>
        <end position="177"/>
    </location>
</feature>
<protein>
    <submittedName>
        <fullName evidence="3">ImmA/IrrE family metallo-endopeptidase</fullName>
    </submittedName>
</protein>
<reference evidence="3" key="1">
    <citation type="submission" date="2020-04" db="EMBL/GenBank/DDBJ databases">
        <authorList>
            <person name="Zhang T."/>
        </authorList>
    </citation>
    <scope>NUCLEOTIDE SEQUENCE</scope>
    <source>
        <strain evidence="3">HKST-UBA01</strain>
    </source>
</reference>
<proteinExistence type="predicted"/>
<dbReference type="Pfam" id="PF06114">
    <property type="entry name" value="Peptidase_M78"/>
    <property type="match status" value="1"/>
</dbReference>
<dbReference type="Proteomes" id="UP000697710">
    <property type="component" value="Unassembled WGS sequence"/>
</dbReference>
<dbReference type="InterPro" id="IPR010359">
    <property type="entry name" value="IrrE_HExxH"/>
</dbReference>